<evidence type="ECO:0000313" key="9">
    <source>
        <dbReference type="EMBL" id="MDV2686476.1"/>
    </source>
</evidence>
<feature type="transmembrane region" description="Helical" evidence="8">
    <location>
        <begin position="12"/>
        <end position="34"/>
    </location>
</feature>
<feature type="transmembrane region" description="Helical" evidence="8">
    <location>
        <begin position="277"/>
        <end position="298"/>
    </location>
</feature>
<comment type="similarity">
    <text evidence="2">Belongs to the amino acid-polyamine-organocation (APC) superfamily. Spore germination protein (SGP) (TC 2.A.3.9) family.</text>
</comment>
<comment type="subcellular location">
    <subcellularLocation>
        <location evidence="1">Membrane</location>
        <topology evidence="1">Multi-pass membrane protein</topology>
    </subcellularLocation>
</comment>
<dbReference type="RefSeq" id="WP_317123634.1">
    <property type="nucleotide sequence ID" value="NZ_JAWJBA010000009.1"/>
</dbReference>
<evidence type="ECO:0000256" key="2">
    <source>
        <dbReference type="ARBA" id="ARBA00007998"/>
    </source>
</evidence>
<feature type="transmembrane region" description="Helical" evidence="8">
    <location>
        <begin position="46"/>
        <end position="68"/>
    </location>
</feature>
<dbReference type="NCBIfam" id="TIGR00912">
    <property type="entry name" value="2A0309"/>
    <property type="match status" value="1"/>
</dbReference>
<reference evidence="9 10" key="1">
    <citation type="submission" date="2023-10" db="EMBL/GenBank/DDBJ databases">
        <title>Screening of Alkalihalobacillus lindianensis BZ-TG-R113 and Its Alleviation of Salt Stress on Rapeseed Growth.</title>
        <authorList>
            <person name="Zhao B."/>
            <person name="Guo T."/>
        </authorList>
    </citation>
    <scope>NUCLEOTIDE SEQUENCE [LARGE SCALE GENOMIC DNA]</scope>
    <source>
        <strain evidence="9 10">BZ-TG-R113</strain>
    </source>
</reference>
<dbReference type="EMBL" id="JAWJBA010000009">
    <property type="protein sequence ID" value="MDV2686476.1"/>
    <property type="molecule type" value="Genomic_DNA"/>
</dbReference>
<dbReference type="Proteomes" id="UP001287282">
    <property type="component" value="Unassembled WGS sequence"/>
</dbReference>
<comment type="caution">
    <text evidence="9">The sequence shown here is derived from an EMBL/GenBank/DDBJ whole genome shotgun (WGS) entry which is preliminary data.</text>
</comment>
<proteinExistence type="inferred from homology"/>
<feature type="transmembrane region" description="Helical" evidence="8">
    <location>
        <begin position="123"/>
        <end position="141"/>
    </location>
</feature>
<dbReference type="Pfam" id="PF03845">
    <property type="entry name" value="Spore_permease"/>
    <property type="match status" value="1"/>
</dbReference>
<evidence type="ECO:0000256" key="7">
    <source>
        <dbReference type="ARBA" id="ARBA00023136"/>
    </source>
</evidence>
<evidence type="ECO:0000313" key="10">
    <source>
        <dbReference type="Proteomes" id="UP001287282"/>
    </source>
</evidence>
<keyword evidence="6 8" id="KW-1133">Transmembrane helix</keyword>
<dbReference type="PANTHER" id="PTHR34975:SF2">
    <property type="entry name" value="SPORE GERMINATION PROTEIN A2"/>
    <property type="match status" value="1"/>
</dbReference>
<feature type="transmembrane region" description="Helical" evidence="8">
    <location>
        <begin position="148"/>
        <end position="169"/>
    </location>
</feature>
<feature type="transmembrane region" description="Helical" evidence="8">
    <location>
        <begin position="310"/>
        <end position="330"/>
    </location>
</feature>
<keyword evidence="10" id="KW-1185">Reference proteome</keyword>
<evidence type="ECO:0000256" key="4">
    <source>
        <dbReference type="ARBA" id="ARBA00022544"/>
    </source>
</evidence>
<keyword evidence="4" id="KW-0309">Germination</keyword>
<keyword evidence="3" id="KW-0813">Transport</keyword>
<protein>
    <submittedName>
        <fullName evidence="9">GerAB/ArcD/ProY family transporter</fullName>
    </submittedName>
</protein>
<organism evidence="9 10">
    <name type="scientific">Alkalihalophilus lindianensis</name>
    <dbReference type="NCBI Taxonomy" id="1630542"/>
    <lineage>
        <taxon>Bacteria</taxon>
        <taxon>Bacillati</taxon>
        <taxon>Bacillota</taxon>
        <taxon>Bacilli</taxon>
        <taxon>Bacillales</taxon>
        <taxon>Bacillaceae</taxon>
        <taxon>Alkalihalophilus</taxon>
    </lineage>
</organism>
<feature type="transmembrane region" description="Helical" evidence="8">
    <location>
        <begin position="80"/>
        <end position="103"/>
    </location>
</feature>
<evidence type="ECO:0000256" key="5">
    <source>
        <dbReference type="ARBA" id="ARBA00022692"/>
    </source>
</evidence>
<feature type="transmembrane region" description="Helical" evidence="8">
    <location>
        <begin position="342"/>
        <end position="361"/>
    </location>
</feature>
<sequence>MKSSHVRLSDTLTTYQLAVCLISTMLGVGLLNLPRALTTHLDTADGWISALIAGIGMCLIYLFTMYAFKKHHVSSIDEYMNQAFGVIISKIINTAIAFYFLVLCGWQAVAMSEMVRFFLLEQTPYYLIICSIIVLCAYATYYSLATIVRVACFFFPISVIVLVFVLGLGAKDASLYNIRPVAPEGLWPIIMNLPYALQPFQGIELIFILMASVQKKAKMTKAGIGALFFVTALYAITYVVVVSVLGVVEVQTVLWPTIDLTHAADSTLLFTERVDTFLITTWTLQFFLTSVFSLYAAIFLLNKTFPVRRGYLIIGATIVTCTIAVIPQTTDQISAVSDWQQYAFVTIFILLPILCYLMVMIRRKVKT</sequence>
<feature type="transmembrane region" description="Helical" evidence="8">
    <location>
        <begin position="223"/>
        <end position="248"/>
    </location>
</feature>
<gene>
    <name evidence="9" type="ORF">RYX56_19075</name>
</gene>
<evidence type="ECO:0000256" key="6">
    <source>
        <dbReference type="ARBA" id="ARBA00022989"/>
    </source>
</evidence>
<dbReference type="InterPro" id="IPR004761">
    <property type="entry name" value="Spore_GerAB"/>
</dbReference>
<accession>A0ABU3XF07</accession>
<keyword evidence="5 8" id="KW-0812">Transmembrane</keyword>
<keyword evidence="7 8" id="KW-0472">Membrane</keyword>
<evidence type="ECO:0000256" key="8">
    <source>
        <dbReference type="SAM" id="Phobius"/>
    </source>
</evidence>
<evidence type="ECO:0000256" key="3">
    <source>
        <dbReference type="ARBA" id="ARBA00022448"/>
    </source>
</evidence>
<evidence type="ECO:0000256" key="1">
    <source>
        <dbReference type="ARBA" id="ARBA00004141"/>
    </source>
</evidence>
<name>A0ABU3XF07_9BACI</name>
<dbReference type="PANTHER" id="PTHR34975">
    <property type="entry name" value="SPORE GERMINATION PROTEIN A2"/>
    <property type="match status" value="1"/>
</dbReference>